<dbReference type="OrthoDB" id="10250130at2759"/>
<organism evidence="3 4">
    <name type="scientific">Filobasidium floriforme</name>
    <dbReference type="NCBI Taxonomy" id="5210"/>
    <lineage>
        <taxon>Eukaryota</taxon>
        <taxon>Fungi</taxon>
        <taxon>Dikarya</taxon>
        <taxon>Basidiomycota</taxon>
        <taxon>Agaricomycotina</taxon>
        <taxon>Tremellomycetes</taxon>
        <taxon>Filobasidiales</taxon>
        <taxon>Filobasidiaceae</taxon>
        <taxon>Filobasidium</taxon>
    </lineage>
</organism>
<proteinExistence type="predicted"/>
<sequence>MRLVWKQLPLASNNPTAQKALKRSSNNLAVVGNKAYVYGGEAKPREPVDDELWVVDLDTNSELWVLVCRTAGDVQTASTKLRPSARVGSALTASGPKLFLWGGRESKEMTACNADLWVYDTAATEAGWECRTVTNDNKDKDVEGAGGCKSVEERSYHAMAVSGDMLYIHAGCPAVGRSANLDSLPITSNSTSITTSSLEWNNHPTAPGPGRGGTVLCPLNLDDKEVLVRYGGFAGHELGSQLDIFHVDIDEWTSIGMPNREGEEGHPLARSVHALVPVTSPVQIAGGQGKKILALMLFGERGPAPAHLGHAGAGQFHQDAWALIRRDDLVSKENPFGLGFEELEQTGEGDAEKVPLARGWFAAGWSEVEGQGGKVVVHGGLNDQNERLGDCWVGRIEV</sequence>
<comment type="caution">
    <text evidence="3">The sequence shown here is derived from an EMBL/GenBank/DDBJ whole genome shotgun (WGS) entry which is preliminary data.</text>
</comment>
<dbReference type="SUPFAM" id="SSF117281">
    <property type="entry name" value="Kelch motif"/>
    <property type="match status" value="1"/>
</dbReference>
<accession>A0A8K0JKL7</accession>
<dbReference type="Gene3D" id="2.120.10.80">
    <property type="entry name" value="Kelch-type beta propeller"/>
    <property type="match status" value="2"/>
</dbReference>
<name>A0A8K0JKL7_9TREE</name>
<evidence type="ECO:0000256" key="2">
    <source>
        <dbReference type="ARBA" id="ARBA00023004"/>
    </source>
</evidence>
<dbReference type="GO" id="GO:0019760">
    <property type="term" value="P:glucosinolate metabolic process"/>
    <property type="evidence" value="ECO:0007669"/>
    <property type="project" value="UniProtKB-ARBA"/>
</dbReference>
<keyword evidence="1" id="KW-0677">Repeat</keyword>
<evidence type="ECO:0000256" key="1">
    <source>
        <dbReference type="ARBA" id="ARBA00022737"/>
    </source>
</evidence>
<dbReference type="Proteomes" id="UP000812966">
    <property type="component" value="Unassembled WGS sequence"/>
</dbReference>
<dbReference type="PANTHER" id="PTHR47435">
    <property type="entry name" value="KELCH REPEAT PROTEIN (AFU_ORTHOLOGUE AFUA_5G12780)"/>
    <property type="match status" value="1"/>
</dbReference>
<keyword evidence="2" id="KW-0408">Iron</keyword>
<reference evidence="3" key="1">
    <citation type="submission" date="2020-04" db="EMBL/GenBank/DDBJ databases">
        <title>Analysis of mating type loci in Filobasidium floriforme.</title>
        <authorList>
            <person name="Nowrousian M."/>
        </authorList>
    </citation>
    <scope>NUCLEOTIDE SEQUENCE</scope>
    <source>
        <strain evidence="3">CBS 6242</strain>
    </source>
</reference>
<evidence type="ECO:0000313" key="3">
    <source>
        <dbReference type="EMBL" id="KAG7536016.1"/>
    </source>
</evidence>
<protein>
    <recommendedName>
        <fullName evidence="5">Galactose oxidase</fullName>
    </recommendedName>
</protein>
<evidence type="ECO:0008006" key="5">
    <source>
        <dbReference type="Google" id="ProtNLM"/>
    </source>
</evidence>
<evidence type="ECO:0000313" key="4">
    <source>
        <dbReference type="Proteomes" id="UP000812966"/>
    </source>
</evidence>
<dbReference type="AlphaFoldDB" id="A0A8K0JKL7"/>
<dbReference type="Pfam" id="PF24681">
    <property type="entry name" value="Kelch_KLHDC2_KLHL20_DRC7"/>
    <property type="match status" value="1"/>
</dbReference>
<keyword evidence="4" id="KW-1185">Reference proteome</keyword>
<dbReference type="EMBL" id="JABELV010000065">
    <property type="protein sequence ID" value="KAG7536016.1"/>
    <property type="molecule type" value="Genomic_DNA"/>
</dbReference>
<dbReference type="PANTHER" id="PTHR47435:SF4">
    <property type="entry name" value="KELCH REPEAT PROTEIN (AFU_ORTHOLOGUE AFUA_5G12780)"/>
    <property type="match status" value="1"/>
</dbReference>
<dbReference type="InterPro" id="IPR015915">
    <property type="entry name" value="Kelch-typ_b-propeller"/>
</dbReference>
<gene>
    <name evidence="3" type="ORF">FFLO_03536</name>
</gene>